<dbReference type="PANTHER" id="PTHR10502:SF102">
    <property type="entry name" value="ANNEXIN B11"/>
    <property type="match status" value="1"/>
</dbReference>
<keyword evidence="3" id="KW-0041">Annexin</keyword>
<name>A0A8A1MI70_AJECA</name>
<feature type="region of interest" description="Disordered" evidence="4">
    <location>
        <begin position="1"/>
        <end position="132"/>
    </location>
</feature>
<dbReference type="InterPro" id="IPR037104">
    <property type="entry name" value="Annexin_sf"/>
</dbReference>
<dbReference type="GO" id="GO:0005509">
    <property type="term" value="F:calcium ion binding"/>
    <property type="evidence" value="ECO:0007669"/>
    <property type="project" value="InterPro"/>
</dbReference>
<dbReference type="GO" id="GO:0005737">
    <property type="term" value="C:cytoplasm"/>
    <property type="evidence" value="ECO:0007669"/>
    <property type="project" value="TreeGrafter"/>
</dbReference>
<dbReference type="EMBL" id="CP069115">
    <property type="protein sequence ID" value="QSS66186.1"/>
    <property type="molecule type" value="Genomic_DNA"/>
</dbReference>
<dbReference type="PANTHER" id="PTHR10502">
    <property type="entry name" value="ANNEXIN"/>
    <property type="match status" value="1"/>
</dbReference>
<evidence type="ECO:0000313" key="5">
    <source>
        <dbReference type="EMBL" id="QSS66186.1"/>
    </source>
</evidence>
<evidence type="ECO:0000313" key="6">
    <source>
        <dbReference type="Proteomes" id="UP000663671"/>
    </source>
</evidence>
<feature type="compositionally biased region" description="Low complexity" evidence="4">
    <location>
        <begin position="46"/>
        <end position="94"/>
    </location>
</feature>
<comment type="similarity">
    <text evidence="1">Belongs to the annexin family.</text>
</comment>
<dbReference type="PROSITE" id="PS51897">
    <property type="entry name" value="ANNEXIN_2"/>
    <property type="match status" value="2"/>
</dbReference>
<evidence type="ECO:0000256" key="3">
    <source>
        <dbReference type="ARBA" id="ARBA00023216"/>
    </source>
</evidence>
<dbReference type="GO" id="GO:0012506">
    <property type="term" value="C:vesicle membrane"/>
    <property type="evidence" value="ECO:0007669"/>
    <property type="project" value="TreeGrafter"/>
</dbReference>
<dbReference type="SMART" id="SM00335">
    <property type="entry name" value="ANX"/>
    <property type="match status" value="2"/>
</dbReference>
<dbReference type="GO" id="GO:0005544">
    <property type="term" value="F:calcium-dependent phospholipid binding"/>
    <property type="evidence" value="ECO:0007669"/>
    <property type="project" value="InterPro"/>
</dbReference>
<dbReference type="OrthoDB" id="37886at2759"/>
<dbReference type="Gene3D" id="1.10.220.10">
    <property type="entry name" value="Annexin"/>
    <property type="match status" value="3"/>
</dbReference>
<dbReference type="GO" id="GO:0001786">
    <property type="term" value="F:phosphatidylserine binding"/>
    <property type="evidence" value="ECO:0007669"/>
    <property type="project" value="TreeGrafter"/>
</dbReference>
<dbReference type="GO" id="GO:0005634">
    <property type="term" value="C:nucleus"/>
    <property type="evidence" value="ECO:0007669"/>
    <property type="project" value="TreeGrafter"/>
</dbReference>
<feature type="compositionally biased region" description="Low complexity" evidence="4">
    <location>
        <begin position="1"/>
        <end position="22"/>
    </location>
</feature>
<dbReference type="VEuPathDB" id="FungiDB:I7I51_07039"/>
<dbReference type="InterPro" id="IPR018502">
    <property type="entry name" value="Annexin_repeat"/>
</dbReference>
<evidence type="ECO:0000256" key="1">
    <source>
        <dbReference type="ARBA" id="ARBA00007831"/>
    </source>
</evidence>
<proteinExistence type="inferred from homology"/>
<accession>A0A8A1MI70</accession>
<reference evidence="5" key="1">
    <citation type="submission" date="2021-01" db="EMBL/GenBank/DDBJ databases">
        <title>Chromosome-level genome assembly of a human fungal pathogen reveals clustering of transcriptionally co-regulated genes.</title>
        <authorList>
            <person name="Voorhies M."/>
            <person name="Cohen S."/>
            <person name="Shea T.P."/>
            <person name="Petrus S."/>
            <person name="Munoz J.F."/>
            <person name="Poplawski S."/>
            <person name="Goldman W.E."/>
            <person name="Michael T."/>
            <person name="Cuomo C.A."/>
            <person name="Sil A."/>
            <person name="Beyhan S."/>
        </authorList>
    </citation>
    <scope>NUCLEOTIDE SEQUENCE</scope>
    <source>
        <strain evidence="5">WU24</strain>
    </source>
</reference>
<dbReference type="GO" id="GO:0005886">
    <property type="term" value="C:plasma membrane"/>
    <property type="evidence" value="ECO:0007669"/>
    <property type="project" value="TreeGrafter"/>
</dbReference>
<dbReference type="SUPFAM" id="SSF47874">
    <property type="entry name" value="Annexin"/>
    <property type="match status" value="1"/>
</dbReference>
<evidence type="ECO:0000256" key="2">
    <source>
        <dbReference type="ARBA" id="ARBA00022737"/>
    </source>
</evidence>
<evidence type="ECO:0000256" key="4">
    <source>
        <dbReference type="SAM" id="MobiDB-lite"/>
    </source>
</evidence>
<feature type="compositionally biased region" description="Pro residues" evidence="4">
    <location>
        <begin position="95"/>
        <end position="110"/>
    </location>
</feature>
<keyword evidence="2" id="KW-0677">Repeat</keyword>
<dbReference type="AlphaFoldDB" id="A0A8A1MI70"/>
<sequence>MDPAHQQQQNPPAAAPHQQQPQQQPPAPQPGYGYPPYGQPPPPGAPGQYTPAPQGQAPPQGQYPPQGYYMPPGQYPPQAGYYAPPVQYPAGAPGQVPPPAGQPQPYPAPQQQPYGALPTGQYPHQPTAGQYPPAVGYPGSNPQPAGYRAPVGTQSTNLPSLGYGASHIATGDMSEEARKIKKAFGSFNTDEAKLIQVLSKPDAAQMALLRKTYRHDIGKNLEDIIAEKVKRDFGETLLALVRGPLKNDIIYLHDALQAAPALAGTGPTATSPAILINDVLLRRSNADITAIKAAFNETYKSDLSTRLANCPAISGPHHTLFVQVLKAQRADDESRPLDHALVEADATKLDSAPKNIDPGCAHETELVHLLANRSDAHLRAVAAALAATRPAFRDGTLTLEKKVKAIWARADRKGLRHSALHIVRGALDGPGLEARLLRKCMKGLGTRDSLLIARVVRLHWQRERGMVAEVKAAYRRLYEKRLVDVVEKETGGDYEKLLVALLDG</sequence>
<organism evidence="5 6">
    <name type="scientific">Ajellomyces capsulatus</name>
    <name type="common">Darling's disease fungus</name>
    <name type="synonym">Histoplasma capsulatum</name>
    <dbReference type="NCBI Taxonomy" id="5037"/>
    <lineage>
        <taxon>Eukaryota</taxon>
        <taxon>Fungi</taxon>
        <taxon>Dikarya</taxon>
        <taxon>Ascomycota</taxon>
        <taxon>Pezizomycotina</taxon>
        <taxon>Eurotiomycetes</taxon>
        <taxon>Eurotiomycetidae</taxon>
        <taxon>Onygenales</taxon>
        <taxon>Ajellomycetaceae</taxon>
        <taxon>Histoplasma</taxon>
    </lineage>
</organism>
<gene>
    <name evidence="5" type="ORF">I7I51_07039</name>
</gene>
<protein>
    <submittedName>
        <fullName evidence="5">Annexin</fullName>
    </submittedName>
</protein>
<dbReference type="Pfam" id="PF00191">
    <property type="entry name" value="Annexin"/>
    <property type="match status" value="2"/>
</dbReference>
<dbReference type="Proteomes" id="UP000663671">
    <property type="component" value="Chromosome 3"/>
</dbReference>